<keyword evidence="3" id="KW-1185">Reference proteome</keyword>
<accession>A0ABR4FPN1</accession>
<feature type="compositionally biased region" description="Polar residues" evidence="1">
    <location>
        <begin position="11"/>
        <end position="22"/>
    </location>
</feature>
<comment type="caution">
    <text evidence="2">The sequence shown here is derived from an EMBL/GenBank/DDBJ whole genome shotgun (WGS) entry which is preliminary data.</text>
</comment>
<feature type="region of interest" description="Disordered" evidence="1">
    <location>
        <begin position="1"/>
        <end position="55"/>
    </location>
</feature>
<feature type="region of interest" description="Disordered" evidence="1">
    <location>
        <begin position="501"/>
        <end position="521"/>
    </location>
</feature>
<reference evidence="2 3" key="1">
    <citation type="submission" date="2024-07" db="EMBL/GenBank/DDBJ databases">
        <title>Section-level genome sequencing and comparative genomics of Aspergillus sections Usti and Cavernicolus.</title>
        <authorList>
            <consortium name="Lawrence Berkeley National Laboratory"/>
            <person name="Nybo J.L."/>
            <person name="Vesth T.C."/>
            <person name="Theobald S."/>
            <person name="Frisvad J.C."/>
            <person name="Larsen T.O."/>
            <person name="Kjaerboelling I."/>
            <person name="Rothschild-Mancinelli K."/>
            <person name="Lyhne E.K."/>
            <person name="Kogle M.E."/>
            <person name="Barry K."/>
            <person name="Clum A."/>
            <person name="Na H."/>
            <person name="Ledsgaard L."/>
            <person name="Lin J."/>
            <person name="Lipzen A."/>
            <person name="Kuo A."/>
            <person name="Riley R."/>
            <person name="Mondo S."/>
            <person name="Labutti K."/>
            <person name="Haridas S."/>
            <person name="Pangalinan J."/>
            <person name="Salamov A.A."/>
            <person name="Simmons B.A."/>
            <person name="Magnuson J.K."/>
            <person name="Chen J."/>
            <person name="Drula E."/>
            <person name="Henrissat B."/>
            <person name="Wiebenga A."/>
            <person name="Lubbers R.J."/>
            <person name="Gomes A.C."/>
            <person name="Makela M.R."/>
            <person name="Stajich J."/>
            <person name="Grigoriev I.V."/>
            <person name="Mortensen U.H."/>
            <person name="De Vries R.P."/>
            <person name="Baker S.E."/>
            <person name="Andersen M.R."/>
        </authorList>
    </citation>
    <scope>NUCLEOTIDE SEQUENCE [LARGE SCALE GENOMIC DNA]</scope>
    <source>
        <strain evidence="2 3">CBS 209.92</strain>
    </source>
</reference>
<proteinExistence type="predicted"/>
<gene>
    <name evidence="2" type="ORF">BJX66DRAFT_347712</name>
</gene>
<evidence type="ECO:0000313" key="2">
    <source>
        <dbReference type="EMBL" id="KAL2785242.1"/>
    </source>
</evidence>
<sequence>MLNGGEGGFLTNHSIPRNPTNFRRSRSAPDDPGSSLQHNTSPLMPPAAFPPTLRPVQTSVLPDTIWSPIHEDGFREHLVTLEKQTNAVPMDVLSTEGADDAAEHDHSSPFLPLKTEKQVADDLAYIAAVTEGAQSVAAVCLTQLNGPSLSPDQPTLVIHVAGMNVIDNNVKGMLDGVVSQLQCGSAEPDGIESIFREIIEQHTQKLLGRLRSRKWVKPKHLARTHKKPLWQDFENLSHRAQHIYPRKPERKIREATETSIREVRKVYEDFETSADQTTTALQELVKATFTWCKTSLIGAYAAKLDNAGLTRQIAAALKTLRQLEKIGAYWRIAQDLLAVADQHPHIFRRIELKYLTPYASVPTSIAYELWAQTCHVHAEIQLVVELAKTASQRTESEAEAKARTLSTVEMRPRTIGTSKYLCYLCYLFLRYHGAFAMLSTHGRLYDQWTVPDLAEYDIATRDKFAAVLGRVDEHVVGQIEETKCVIWRAEPMTSRQNLLLKSTNDHDGDTPEAGFDELASS</sequence>
<evidence type="ECO:0000313" key="3">
    <source>
        <dbReference type="Proteomes" id="UP001610563"/>
    </source>
</evidence>
<protein>
    <submittedName>
        <fullName evidence="2">Uncharacterized protein</fullName>
    </submittedName>
</protein>
<dbReference type="InterPro" id="IPR027796">
    <property type="entry name" value="OTT_1508_deam-like"/>
</dbReference>
<organism evidence="2 3">
    <name type="scientific">Aspergillus keveii</name>
    <dbReference type="NCBI Taxonomy" id="714993"/>
    <lineage>
        <taxon>Eukaryota</taxon>
        <taxon>Fungi</taxon>
        <taxon>Dikarya</taxon>
        <taxon>Ascomycota</taxon>
        <taxon>Pezizomycotina</taxon>
        <taxon>Eurotiomycetes</taxon>
        <taxon>Eurotiomycetidae</taxon>
        <taxon>Eurotiales</taxon>
        <taxon>Aspergillaceae</taxon>
        <taxon>Aspergillus</taxon>
        <taxon>Aspergillus subgen. Nidulantes</taxon>
    </lineage>
</organism>
<feature type="compositionally biased region" description="Pro residues" evidence="1">
    <location>
        <begin position="43"/>
        <end position="53"/>
    </location>
</feature>
<name>A0ABR4FPN1_9EURO</name>
<dbReference type="EMBL" id="JBFTWV010000150">
    <property type="protein sequence ID" value="KAL2785242.1"/>
    <property type="molecule type" value="Genomic_DNA"/>
</dbReference>
<dbReference type="Proteomes" id="UP001610563">
    <property type="component" value="Unassembled WGS sequence"/>
</dbReference>
<dbReference type="Pfam" id="PF14441">
    <property type="entry name" value="OTT_1508_deam"/>
    <property type="match status" value="1"/>
</dbReference>
<evidence type="ECO:0000256" key="1">
    <source>
        <dbReference type="SAM" id="MobiDB-lite"/>
    </source>
</evidence>